<dbReference type="SUPFAM" id="SSF118215">
    <property type="entry name" value="Proton glutamate symport protein"/>
    <property type="match status" value="1"/>
</dbReference>
<keyword evidence="3" id="KW-1003">Cell membrane</keyword>
<keyword evidence="2" id="KW-0813">Transport</keyword>
<proteinExistence type="predicted"/>
<keyword evidence="6 7" id="KW-0472">Membrane</keyword>
<evidence type="ECO:0000313" key="9">
    <source>
        <dbReference type="Proteomes" id="UP000500767"/>
    </source>
</evidence>
<evidence type="ECO:0000256" key="3">
    <source>
        <dbReference type="ARBA" id="ARBA00022475"/>
    </source>
</evidence>
<dbReference type="PANTHER" id="PTHR42865:SF7">
    <property type="entry name" value="PROTON_GLUTAMATE-ASPARTATE SYMPORTER"/>
    <property type="match status" value="1"/>
</dbReference>
<dbReference type="GO" id="GO:0006835">
    <property type="term" value="P:dicarboxylic acid transport"/>
    <property type="evidence" value="ECO:0007669"/>
    <property type="project" value="TreeGrafter"/>
</dbReference>
<keyword evidence="9" id="KW-1185">Reference proteome</keyword>
<sequence length="410" mass="41881">MRSSGVILLAMLLGLIAGGILHGVVPAPISQSAADDAGVVADLFLRLIRMIIAPLVFATLAGGIAGMRGGSIGRSALLAMTWFVTASLVSLGLGLVAANVLQPGAGLSLSVPPMAAGTTAGIARGFDTRSFITHLVPSSVIDAMARNDIVEIVVFASLFGTAVAAMPDAASTRLRGMLADLADAMLALTRLVMRLAPVAVFAALFATFARGGIGMAGSFAAFIGGFYATMLVLWVLLAGAGFVLLGRPVFGLLRVIAPAGMVAFATASSEAVFPLMVATLERFGVSPRLVGFVLPLGYAFNLDGSMLFQAFAALFIAQAYGIPLTMEQQVGMLLVLMVSSKGTAGVPRAAIVALAAVMPAFGLPDAGLLLILGVDHLLDMGRTATNVVGNAIATAVVARRTEPGFRREPG</sequence>
<keyword evidence="4 7" id="KW-0812">Transmembrane</keyword>
<evidence type="ECO:0000256" key="1">
    <source>
        <dbReference type="ARBA" id="ARBA00004651"/>
    </source>
</evidence>
<feature type="transmembrane region" description="Helical" evidence="7">
    <location>
        <begin position="44"/>
        <end position="65"/>
    </location>
</feature>
<dbReference type="Pfam" id="PF00375">
    <property type="entry name" value="SDF"/>
    <property type="match status" value="1"/>
</dbReference>
<comment type="subcellular location">
    <subcellularLocation>
        <location evidence="1">Cell membrane</location>
        <topology evidence="1">Multi-pass membrane protein</topology>
    </subcellularLocation>
</comment>
<feature type="transmembrane region" description="Helical" evidence="7">
    <location>
        <begin position="149"/>
        <end position="170"/>
    </location>
</feature>
<feature type="transmembrane region" description="Helical" evidence="7">
    <location>
        <begin position="252"/>
        <end position="277"/>
    </location>
</feature>
<feature type="transmembrane region" description="Helical" evidence="7">
    <location>
        <begin position="191"/>
        <end position="213"/>
    </location>
</feature>
<name>A0A6M8HT11_9PROT</name>
<feature type="transmembrane region" description="Helical" evidence="7">
    <location>
        <begin position="219"/>
        <end position="245"/>
    </location>
</feature>
<dbReference type="Gene3D" id="1.10.3860.10">
    <property type="entry name" value="Sodium:dicarboxylate symporter"/>
    <property type="match status" value="1"/>
</dbReference>
<feature type="transmembrane region" description="Helical" evidence="7">
    <location>
        <begin position="77"/>
        <end position="101"/>
    </location>
</feature>
<organism evidence="8 9">
    <name type="scientific">Lichenicola cladoniae</name>
    <dbReference type="NCBI Taxonomy" id="1484109"/>
    <lineage>
        <taxon>Bacteria</taxon>
        <taxon>Pseudomonadati</taxon>
        <taxon>Pseudomonadota</taxon>
        <taxon>Alphaproteobacteria</taxon>
        <taxon>Acetobacterales</taxon>
        <taxon>Acetobacteraceae</taxon>
        <taxon>Lichenicola</taxon>
    </lineage>
</organism>
<evidence type="ECO:0000256" key="2">
    <source>
        <dbReference type="ARBA" id="ARBA00022448"/>
    </source>
</evidence>
<dbReference type="PRINTS" id="PR00173">
    <property type="entry name" value="EDTRNSPORT"/>
</dbReference>
<dbReference type="Proteomes" id="UP000500767">
    <property type="component" value="Chromosome"/>
</dbReference>
<evidence type="ECO:0000313" key="8">
    <source>
        <dbReference type="EMBL" id="QKE91633.1"/>
    </source>
</evidence>
<feature type="transmembrane region" description="Helical" evidence="7">
    <location>
        <begin position="346"/>
        <end position="372"/>
    </location>
</feature>
<dbReference type="GO" id="GO:0015293">
    <property type="term" value="F:symporter activity"/>
    <property type="evidence" value="ECO:0007669"/>
    <property type="project" value="UniProtKB-KW"/>
</dbReference>
<dbReference type="EMBL" id="CP053708">
    <property type="protein sequence ID" value="QKE91633.1"/>
    <property type="molecule type" value="Genomic_DNA"/>
</dbReference>
<dbReference type="InterPro" id="IPR001991">
    <property type="entry name" value="Na-dicarboxylate_symporter"/>
</dbReference>
<dbReference type="KEGG" id="lck:HN018_17765"/>
<dbReference type="RefSeq" id="WP_171835250.1">
    <property type="nucleotide sequence ID" value="NZ_CP053708.1"/>
</dbReference>
<evidence type="ECO:0000256" key="4">
    <source>
        <dbReference type="ARBA" id="ARBA00022692"/>
    </source>
</evidence>
<dbReference type="PANTHER" id="PTHR42865">
    <property type="entry name" value="PROTON/GLUTAMATE-ASPARTATE SYMPORTER"/>
    <property type="match status" value="1"/>
</dbReference>
<evidence type="ECO:0000256" key="7">
    <source>
        <dbReference type="SAM" id="Phobius"/>
    </source>
</evidence>
<accession>A0A6M8HT11</accession>
<dbReference type="InterPro" id="IPR036458">
    <property type="entry name" value="Na:dicarbo_symporter_sf"/>
</dbReference>
<evidence type="ECO:0000256" key="5">
    <source>
        <dbReference type="ARBA" id="ARBA00022989"/>
    </source>
</evidence>
<gene>
    <name evidence="8" type="ORF">HN018_17765</name>
</gene>
<keyword evidence="5 7" id="KW-1133">Transmembrane helix</keyword>
<dbReference type="AlphaFoldDB" id="A0A6M8HT11"/>
<dbReference type="GO" id="GO:0005886">
    <property type="term" value="C:plasma membrane"/>
    <property type="evidence" value="ECO:0007669"/>
    <property type="project" value="UniProtKB-SubCell"/>
</dbReference>
<evidence type="ECO:0000256" key="6">
    <source>
        <dbReference type="ARBA" id="ARBA00023136"/>
    </source>
</evidence>
<reference evidence="8 9" key="1">
    <citation type="journal article" date="2014" name="World J. Microbiol. Biotechnol.">
        <title>Biodiversity and physiological characteristics of Antarctic and Arctic lichens-associated bacteria.</title>
        <authorList>
            <person name="Lee Y.M."/>
            <person name="Kim E.H."/>
            <person name="Lee H.K."/>
            <person name="Hong S.G."/>
        </authorList>
    </citation>
    <scope>NUCLEOTIDE SEQUENCE [LARGE SCALE GENOMIC DNA]</scope>
    <source>
        <strain evidence="8 9">PAMC 26569</strain>
    </source>
</reference>
<protein>
    <submittedName>
        <fullName evidence="8">Dicarboxylate/amino acid:cation symporter</fullName>
    </submittedName>
</protein>